<dbReference type="InterPro" id="IPR011711">
    <property type="entry name" value="GntR_C"/>
</dbReference>
<feature type="region of interest" description="Disordered" evidence="4">
    <location>
        <begin position="1"/>
        <end position="23"/>
    </location>
</feature>
<dbReference type="SMART" id="SM00895">
    <property type="entry name" value="FCD"/>
    <property type="match status" value="1"/>
</dbReference>
<dbReference type="Gene3D" id="1.10.10.10">
    <property type="entry name" value="Winged helix-like DNA-binding domain superfamily/Winged helix DNA-binding domain"/>
    <property type="match status" value="1"/>
</dbReference>
<keyword evidence="3" id="KW-0804">Transcription</keyword>
<gene>
    <name evidence="6" type="ORF">K9U37_16835</name>
</gene>
<dbReference type="Pfam" id="PF07729">
    <property type="entry name" value="FCD"/>
    <property type="match status" value="1"/>
</dbReference>
<name>A0ABS9YYX6_9MYCO</name>
<evidence type="ECO:0000313" key="7">
    <source>
        <dbReference type="Proteomes" id="UP001139068"/>
    </source>
</evidence>
<dbReference type="RefSeq" id="WP_243072641.1">
    <property type="nucleotide sequence ID" value="NZ_JAIVFL010000001.1"/>
</dbReference>
<evidence type="ECO:0000256" key="1">
    <source>
        <dbReference type="ARBA" id="ARBA00023015"/>
    </source>
</evidence>
<dbReference type="InterPro" id="IPR008920">
    <property type="entry name" value="TF_FadR/GntR_C"/>
</dbReference>
<evidence type="ECO:0000256" key="3">
    <source>
        <dbReference type="ARBA" id="ARBA00023163"/>
    </source>
</evidence>
<sequence length="257" mass="28612">MDSHIDKAVDTSETPHAVRRQTRVPKASDVLADRLRAQILGRAMRPGDQLASEAELISEEGFSRGTVREALRLLESDGLIEIRRGPRGGVRVTRPDMRQISRSVALLLTLAETTTGKFCEFRKLLEPAVAAVAARSATDEQRGWLLATADATSRNGSWEPSVEFHEALAVCSNNEVLRLVIAMFEQELSWHVPGESLSELDMEDTRRAHQSIARAVAAGDADRASSAMLRHLNQFERMLEANGRLDEPLLPRERWLQ</sequence>
<dbReference type="SMART" id="SM00345">
    <property type="entry name" value="HTH_GNTR"/>
    <property type="match status" value="1"/>
</dbReference>
<dbReference type="PROSITE" id="PS50949">
    <property type="entry name" value="HTH_GNTR"/>
    <property type="match status" value="1"/>
</dbReference>
<comment type="caution">
    <text evidence="6">The sequence shown here is derived from an EMBL/GenBank/DDBJ whole genome shotgun (WGS) entry which is preliminary data.</text>
</comment>
<organism evidence="6 7">
    <name type="scientific">Candidatus Mycolicibacterium alkanivorans</name>
    <dbReference type="NCBI Taxonomy" id="2954114"/>
    <lineage>
        <taxon>Bacteria</taxon>
        <taxon>Bacillati</taxon>
        <taxon>Actinomycetota</taxon>
        <taxon>Actinomycetes</taxon>
        <taxon>Mycobacteriales</taxon>
        <taxon>Mycobacteriaceae</taxon>
        <taxon>Mycolicibacterium</taxon>
    </lineage>
</organism>
<keyword evidence="1" id="KW-0805">Transcription regulation</keyword>
<keyword evidence="7" id="KW-1185">Reference proteome</keyword>
<dbReference type="InterPro" id="IPR036388">
    <property type="entry name" value="WH-like_DNA-bd_sf"/>
</dbReference>
<feature type="compositionally biased region" description="Basic and acidic residues" evidence="4">
    <location>
        <begin position="1"/>
        <end position="10"/>
    </location>
</feature>
<evidence type="ECO:0000256" key="4">
    <source>
        <dbReference type="SAM" id="MobiDB-lite"/>
    </source>
</evidence>
<dbReference type="InterPro" id="IPR036390">
    <property type="entry name" value="WH_DNA-bd_sf"/>
</dbReference>
<reference evidence="6" key="1">
    <citation type="journal article" date="2022" name="ISME J.">
        <title>Identification of active gaseous-alkane degraders at natural gas seeps.</title>
        <authorList>
            <person name="Farhan Ul Haque M."/>
            <person name="Hernandez M."/>
            <person name="Crombie A.T."/>
            <person name="Murrell J.C."/>
        </authorList>
    </citation>
    <scope>NUCLEOTIDE SEQUENCE</scope>
    <source>
        <strain evidence="6">ANDR5</strain>
    </source>
</reference>
<dbReference type="Pfam" id="PF00392">
    <property type="entry name" value="GntR"/>
    <property type="match status" value="1"/>
</dbReference>
<dbReference type="SUPFAM" id="SSF46785">
    <property type="entry name" value="Winged helix' DNA-binding domain"/>
    <property type="match status" value="1"/>
</dbReference>
<dbReference type="CDD" id="cd07377">
    <property type="entry name" value="WHTH_GntR"/>
    <property type="match status" value="1"/>
</dbReference>
<evidence type="ECO:0000313" key="6">
    <source>
        <dbReference type="EMBL" id="MCI4676453.1"/>
    </source>
</evidence>
<evidence type="ECO:0000259" key="5">
    <source>
        <dbReference type="PROSITE" id="PS50949"/>
    </source>
</evidence>
<dbReference type="PRINTS" id="PR00035">
    <property type="entry name" value="HTHGNTR"/>
</dbReference>
<dbReference type="EMBL" id="JAIVFL010000001">
    <property type="protein sequence ID" value="MCI4676453.1"/>
    <property type="molecule type" value="Genomic_DNA"/>
</dbReference>
<dbReference type="Gene3D" id="1.20.120.530">
    <property type="entry name" value="GntR ligand-binding domain-like"/>
    <property type="match status" value="1"/>
</dbReference>
<proteinExistence type="predicted"/>
<dbReference type="Proteomes" id="UP001139068">
    <property type="component" value="Unassembled WGS sequence"/>
</dbReference>
<dbReference type="PANTHER" id="PTHR43537">
    <property type="entry name" value="TRANSCRIPTIONAL REGULATOR, GNTR FAMILY"/>
    <property type="match status" value="1"/>
</dbReference>
<feature type="domain" description="HTH gntR-type" evidence="5">
    <location>
        <begin position="25"/>
        <end position="95"/>
    </location>
</feature>
<dbReference type="InterPro" id="IPR000524">
    <property type="entry name" value="Tscrpt_reg_HTH_GntR"/>
</dbReference>
<accession>A0ABS9YYX6</accession>
<keyword evidence="2" id="KW-0238">DNA-binding</keyword>
<evidence type="ECO:0000256" key="2">
    <source>
        <dbReference type="ARBA" id="ARBA00023125"/>
    </source>
</evidence>
<dbReference type="PANTHER" id="PTHR43537:SF24">
    <property type="entry name" value="GLUCONATE OPERON TRANSCRIPTIONAL REPRESSOR"/>
    <property type="match status" value="1"/>
</dbReference>
<dbReference type="SUPFAM" id="SSF48008">
    <property type="entry name" value="GntR ligand-binding domain-like"/>
    <property type="match status" value="1"/>
</dbReference>
<protein>
    <submittedName>
        <fullName evidence="6">FCD domain-containing protein</fullName>
    </submittedName>
</protein>